<accession>A0A5B9P8M3</accession>
<dbReference type="OrthoDB" id="260428at2"/>
<keyword evidence="2" id="KW-0812">Transmembrane</keyword>
<evidence type="ECO:0000256" key="2">
    <source>
        <dbReference type="SAM" id="Phobius"/>
    </source>
</evidence>
<reference evidence="3 4" key="1">
    <citation type="submission" date="2019-08" db="EMBL/GenBank/DDBJ databases">
        <title>Deep-cultivation of Planctomycetes and their phenomic and genomic characterization uncovers novel biology.</title>
        <authorList>
            <person name="Wiegand S."/>
            <person name="Jogler M."/>
            <person name="Boedeker C."/>
            <person name="Pinto D."/>
            <person name="Vollmers J."/>
            <person name="Rivas-Marin E."/>
            <person name="Kohn T."/>
            <person name="Peeters S.H."/>
            <person name="Heuer A."/>
            <person name="Rast P."/>
            <person name="Oberbeckmann S."/>
            <person name="Bunk B."/>
            <person name="Jeske O."/>
            <person name="Meyerdierks A."/>
            <person name="Storesund J.E."/>
            <person name="Kallscheuer N."/>
            <person name="Luecker S."/>
            <person name="Lage O.M."/>
            <person name="Pohl T."/>
            <person name="Merkel B.J."/>
            <person name="Hornburger P."/>
            <person name="Mueller R.-W."/>
            <person name="Bruemmer F."/>
            <person name="Labrenz M."/>
            <person name="Spormann A.M."/>
            <person name="Op den Camp H."/>
            <person name="Overmann J."/>
            <person name="Amann R."/>
            <person name="Jetten M.S.M."/>
            <person name="Mascher T."/>
            <person name="Medema M.H."/>
            <person name="Devos D.P."/>
            <person name="Kaster A.-K."/>
            <person name="Ovreas L."/>
            <person name="Rohde M."/>
            <person name="Galperin M.Y."/>
            <person name="Jogler C."/>
        </authorList>
    </citation>
    <scope>NUCLEOTIDE SEQUENCE [LARGE SCALE GENOMIC DNA]</scope>
    <source>
        <strain evidence="3 4">FC18</strain>
    </source>
</reference>
<feature type="transmembrane region" description="Helical" evidence="2">
    <location>
        <begin position="186"/>
        <end position="213"/>
    </location>
</feature>
<dbReference type="AlphaFoldDB" id="A0A5B9P8M3"/>
<evidence type="ECO:0000313" key="4">
    <source>
        <dbReference type="Proteomes" id="UP000322214"/>
    </source>
</evidence>
<dbReference type="EMBL" id="CP042912">
    <property type="protein sequence ID" value="QEG21262.1"/>
    <property type="molecule type" value="Genomic_DNA"/>
</dbReference>
<keyword evidence="4" id="KW-1185">Reference proteome</keyword>
<feature type="region of interest" description="Disordered" evidence="1">
    <location>
        <begin position="406"/>
        <end position="438"/>
    </location>
</feature>
<feature type="transmembrane region" description="Helical" evidence="2">
    <location>
        <begin position="21"/>
        <end position="51"/>
    </location>
</feature>
<proteinExistence type="predicted"/>
<keyword evidence="2" id="KW-0472">Membrane</keyword>
<protein>
    <submittedName>
        <fullName evidence="3">Uncharacterized protein</fullName>
    </submittedName>
</protein>
<dbReference type="STRING" id="980251.GCA_001642875_01823"/>
<evidence type="ECO:0000313" key="3">
    <source>
        <dbReference type="EMBL" id="QEG21262.1"/>
    </source>
</evidence>
<sequence>MSDQPVIIKKISWAELCPWTIIFRTLPVAVSVTVLALAMVGVLAASFTWWLSENLFVHGELEQDAAMAEVVRLNTSPYRSVFVDARTDTNALSILGARLSGPRAVFNQIKRPATYIFASKVKPTAVGGQNVRLGTSGFLYFLFGTVCSMAIWSFVGLAIARVCLLRLTRNETIGIDDAFDFAFDHWLASFGGVSIPLVAALALCIPASLIGLLMTFDLGAAIVSLLWPLVLALGGAMALLLLGLTYAWPLIVSSAACEGQNSFDAMTRAYAYVFQRPLHCLGYAVAAMLFGGFCWLIVANLSGSVINLSYWASSWGANVGSGEQPRIEVLQGLASDTETSSESMLSFAQNTIAFWNGLIRTIAAAFLYGLFWCMASAVYLLLRKDVDDTEMDEIFIVDEKRTYELPPLKSDETGVPQVQTPTPSDAPEETETGETESS</sequence>
<gene>
    <name evidence="3" type="ORF">MFFC18_11170</name>
</gene>
<keyword evidence="2" id="KW-1133">Transmembrane helix</keyword>
<feature type="compositionally biased region" description="Acidic residues" evidence="1">
    <location>
        <begin position="426"/>
        <end position="438"/>
    </location>
</feature>
<evidence type="ECO:0000256" key="1">
    <source>
        <dbReference type="SAM" id="MobiDB-lite"/>
    </source>
</evidence>
<organism evidence="3 4">
    <name type="scientific">Mariniblastus fucicola</name>
    <dbReference type="NCBI Taxonomy" id="980251"/>
    <lineage>
        <taxon>Bacteria</taxon>
        <taxon>Pseudomonadati</taxon>
        <taxon>Planctomycetota</taxon>
        <taxon>Planctomycetia</taxon>
        <taxon>Pirellulales</taxon>
        <taxon>Pirellulaceae</taxon>
        <taxon>Mariniblastus</taxon>
    </lineage>
</organism>
<dbReference type="Proteomes" id="UP000322214">
    <property type="component" value="Chromosome"/>
</dbReference>
<dbReference type="RefSeq" id="WP_075081733.1">
    <property type="nucleotide sequence ID" value="NZ_CP042912.1"/>
</dbReference>
<feature type="transmembrane region" description="Helical" evidence="2">
    <location>
        <begin position="225"/>
        <end position="257"/>
    </location>
</feature>
<name>A0A5B9P8M3_9BACT</name>
<dbReference type="KEGG" id="mff:MFFC18_11170"/>
<feature type="transmembrane region" description="Helical" evidence="2">
    <location>
        <begin position="138"/>
        <end position="165"/>
    </location>
</feature>
<feature type="transmembrane region" description="Helical" evidence="2">
    <location>
        <begin position="362"/>
        <end position="382"/>
    </location>
</feature>
<feature type="transmembrane region" description="Helical" evidence="2">
    <location>
        <begin position="278"/>
        <end position="298"/>
    </location>
</feature>